<dbReference type="Proteomes" id="UP001159363">
    <property type="component" value="Chromosome 3"/>
</dbReference>
<organism evidence="1 2">
    <name type="scientific">Dryococelus australis</name>
    <dbReference type="NCBI Taxonomy" id="614101"/>
    <lineage>
        <taxon>Eukaryota</taxon>
        <taxon>Metazoa</taxon>
        <taxon>Ecdysozoa</taxon>
        <taxon>Arthropoda</taxon>
        <taxon>Hexapoda</taxon>
        <taxon>Insecta</taxon>
        <taxon>Pterygota</taxon>
        <taxon>Neoptera</taxon>
        <taxon>Polyneoptera</taxon>
        <taxon>Phasmatodea</taxon>
        <taxon>Verophasmatodea</taxon>
        <taxon>Anareolatae</taxon>
        <taxon>Phasmatidae</taxon>
        <taxon>Eurycanthinae</taxon>
        <taxon>Dryococelus</taxon>
    </lineage>
</organism>
<gene>
    <name evidence="1" type="ORF">PR048_010819</name>
</gene>
<evidence type="ECO:0000313" key="1">
    <source>
        <dbReference type="EMBL" id="KAJ8891303.1"/>
    </source>
</evidence>
<name>A0ABQ9I3S6_9NEOP</name>
<sequence>MLKRKKNGLWEEEMMERALAAYRDGDMGLNEATRNTMSRKLLRLKQHFGLCAELPKEMEDVLVFPSTRPEIFLRQNEATSMVRTNVFSRDQVKRFFKMF</sequence>
<accession>A0ABQ9I3S6</accession>
<protein>
    <submittedName>
        <fullName evidence="1">Uncharacterized protein</fullName>
    </submittedName>
</protein>
<dbReference type="EMBL" id="JARBHB010000003">
    <property type="protein sequence ID" value="KAJ8891303.1"/>
    <property type="molecule type" value="Genomic_DNA"/>
</dbReference>
<evidence type="ECO:0000313" key="2">
    <source>
        <dbReference type="Proteomes" id="UP001159363"/>
    </source>
</evidence>
<proteinExistence type="predicted"/>
<reference evidence="1 2" key="1">
    <citation type="submission" date="2023-02" db="EMBL/GenBank/DDBJ databases">
        <title>LHISI_Scaffold_Assembly.</title>
        <authorList>
            <person name="Stuart O.P."/>
            <person name="Cleave R."/>
            <person name="Magrath M.J.L."/>
            <person name="Mikheyev A.S."/>
        </authorList>
    </citation>
    <scope>NUCLEOTIDE SEQUENCE [LARGE SCALE GENOMIC DNA]</scope>
    <source>
        <strain evidence="1">Daus_M_001</strain>
        <tissue evidence="1">Leg muscle</tissue>
    </source>
</reference>
<keyword evidence="2" id="KW-1185">Reference proteome</keyword>
<comment type="caution">
    <text evidence="1">The sequence shown here is derived from an EMBL/GenBank/DDBJ whole genome shotgun (WGS) entry which is preliminary data.</text>
</comment>